<dbReference type="Gene3D" id="2.60.120.200">
    <property type="match status" value="2"/>
</dbReference>
<name>A0A4P9WHI4_9FUNG</name>
<evidence type="ECO:0000256" key="1">
    <source>
        <dbReference type="ARBA" id="ARBA00006865"/>
    </source>
</evidence>
<dbReference type="OrthoDB" id="4781at2759"/>
<dbReference type="InterPro" id="IPR013320">
    <property type="entry name" value="ConA-like_dom_sf"/>
</dbReference>
<dbReference type="AlphaFoldDB" id="A0A4P9WHI4"/>
<dbReference type="GO" id="GO:0030246">
    <property type="term" value="F:carbohydrate binding"/>
    <property type="evidence" value="ECO:0007669"/>
    <property type="project" value="UniProtKB-KW"/>
</dbReference>
<reference evidence="3" key="1">
    <citation type="journal article" date="2018" name="Nat. Microbiol.">
        <title>Leveraging single-cell genomics to expand the fungal tree of life.</title>
        <authorList>
            <person name="Ahrendt S.R."/>
            <person name="Quandt C.A."/>
            <person name="Ciobanu D."/>
            <person name="Clum A."/>
            <person name="Salamov A."/>
            <person name="Andreopoulos B."/>
            <person name="Cheng J.F."/>
            <person name="Woyke T."/>
            <person name="Pelin A."/>
            <person name="Henrissat B."/>
            <person name="Reynolds N.K."/>
            <person name="Benny G.L."/>
            <person name="Smith M.E."/>
            <person name="James T.Y."/>
            <person name="Grigoriev I.V."/>
        </authorList>
    </citation>
    <scope>NUCLEOTIDE SEQUENCE [LARGE SCALE GENOMIC DNA]</scope>
</reference>
<dbReference type="SUPFAM" id="SSF49899">
    <property type="entry name" value="Concanavalin A-like lectins/glucanases"/>
    <property type="match status" value="1"/>
</dbReference>
<accession>A0A4P9WHI4</accession>
<dbReference type="PANTHER" id="PTHR10963">
    <property type="entry name" value="GLYCOSYL HYDROLASE-RELATED"/>
    <property type="match status" value="1"/>
</dbReference>
<dbReference type="InterPro" id="IPR050546">
    <property type="entry name" value="Glycosyl_Hydrlase_16"/>
</dbReference>
<dbReference type="PANTHER" id="PTHR10963:SF55">
    <property type="entry name" value="GLYCOSIDE HYDROLASE FAMILY 16 PROTEIN"/>
    <property type="match status" value="1"/>
</dbReference>
<keyword evidence="3" id="KW-1185">Reference proteome</keyword>
<keyword evidence="2" id="KW-0430">Lectin</keyword>
<evidence type="ECO:0000313" key="2">
    <source>
        <dbReference type="EMBL" id="RKO89996.1"/>
    </source>
</evidence>
<evidence type="ECO:0000313" key="3">
    <source>
        <dbReference type="Proteomes" id="UP000269721"/>
    </source>
</evidence>
<comment type="similarity">
    <text evidence="1">Belongs to the glycosyl hydrolase 16 family.</text>
</comment>
<dbReference type="EMBL" id="KZ995778">
    <property type="protein sequence ID" value="RKO89996.1"/>
    <property type="molecule type" value="Genomic_DNA"/>
</dbReference>
<proteinExistence type="inferred from homology"/>
<organism evidence="2 3">
    <name type="scientific">Blyttiomyces helicus</name>
    <dbReference type="NCBI Taxonomy" id="388810"/>
    <lineage>
        <taxon>Eukaryota</taxon>
        <taxon>Fungi</taxon>
        <taxon>Fungi incertae sedis</taxon>
        <taxon>Chytridiomycota</taxon>
        <taxon>Chytridiomycota incertae sedis</taxon>
        <taxon>Chytridiomycetes</taxon>
        <taxon>Chytridiomycetes incertae sedis</taxon>
        <taxon>Blyttiomyces</taxon>
    </lineage>
</organism>
<protein>
    <submittedName>
        <fullName evidence="2">Concanavalin A-like lectin/glucanase domain-containing protein</fullName>
    </submittedName>
</protein>
<dbReference type="Proteomes" id="UP000269721">
    <property type="component" value="Unassembled WGS sequence"/>
</dbReference>
<gene>
    <name evidence="2" type="ORF">BDK51DRAFT_27272</name>
</gene>
<sequence>MRNRLLVLIGASSRTAECLLFEDDFTIEFEWYTNNCRNSFVRNGTLFLEPTFTADAIGEANLENGFTMDICVSFKYGRVEMPSKLPQGDWIWPHPQLRPVIRFQPLPEGTFADNFHVFGLDCTAEGITTFVDNTTIMNVAVGGTVGSYWNDAVANKPWKQGSTTGMVDFWNNRLTGTQWLPTWGTGQQSAMAVDYVKQTPPSADLPSRQCQLQGDPRLYQLRDDLGEGALFHDGHRPCHLECFSHTGLISCSLDLSDRMLLRLTATAPRKPGLEQAGYHMHSAVRASGVFRRAVPATPRSPGQEPAGRSNPSRFCSSFRGAAAAPAIRDHVDVSTVTATATATASMRLPGAGRLAI</sequence>